<accession>A0A1H0CBI2</accession>
<comment type="cofactor">
    <cofactor evidence="7 10">
        <name>Mg(2+)</name>
        <dbReference type="ChEBI" id="CHEBI:18420"/>
    </cofactor>
    <text evidence="7 10">Binds 1 Mg(2+) ion per subunit.</text>
</comment>
<comment type="pathway">
    <text evidence="1 7">Cofactor biosynthesis; (R)-pantothenate biosynthesis; (R)-pantoate from 3-methyl-2-oxobutanoate: step 1/2.</text>
</comment>
<keyword evidence="7 10" id="KW-0479">Metal-binding</keyword>
<dbReference type="InterPro" id="IPR015813">
    <property type="entry name" value="Pyrv/PenolPyrv_kinase-like_dom"/>
</dbReference>
<evidence type="ECO:0000256" key="4">
    <source>
        <dbReference type="ARBA" id="ARBA00022655"/>
    </source>
</evidence>
<dbReference type="Pfam" id="PF02548">
    <property type="entry name" value="Pantoate_transf"/>
    <property type="match status" value="1"/>
</dbReference>
<comment type="subcellular location">
    <subcellularLocation>
        <location evidence="7">Cytoplasm</location>
    </subcellularLocation>
</comment>
<feature type="active site" description="Proton acceptor" evidence="7 8">
    <location>
        <position position="226"/>
    </location>
</feature>
<evidence type="ECO:0000256" key="8">
    <source>
        <dbReference type="PIRSR" id="PIRSR000388-1"/>
    </source>
</evidence>
<dbReference type="Gene3D" id="3.20.20.60">
    <property type="entry name" value="Phosphoenolpyruvate-binding domains"/>
    <property type="match status" value="1"/>
</dbReference>
<gene>
    <name evidence="7" type="primary">panB</name>
    <name evidence="11" type="ORF">SAMN05216355_10687</name>
</gene>
<evidence type="ECO:0000313" key="11">
    <source>
        <dbReference type="EMBL" id="SDN55173.1"/>
    </source>
</evidence>
<evidence type="ECO:0000256" key="9">
    <source>
        <dbReference type="PIRSR" id="PIRSR000388-2"/>
    </source>
</evidence>
<evidence type="ECO:0000313" key="12">
    <source>
        <dbReference type="Proteomes" id="UP000198541"/>
    </source>
</evidence>
<dbReference type="STRING" id="332524.SAMN04487766_11112"/>
<feature type="binding site" evidence="7 9">
    <location>
        <begin position="89"/>
        <end position="90"/>
    </location>
    <ligand>
        <name>3-methyl-2-oxobutanoate</name>
        <dbReference type="ChEBI" id="CHEBI:11851"/>
    </ligand>
</feature>
<keyword evidence="7" id="KW-0963">Cytoplasm</keyword>
<name>A0A1H0CBI2_9ACTO</name>
<dbReference type="EC" id="2.1.2.11" evidence="7"/>
<dbReference type="NCBIfam" id="TIGR00222">
    <property type="entry name" value="panB"/>
    <property type="match status" value="1"/>
</dbReference>
<comment type="catalytic activity">
    <reaction evidence="7">
        <text>(6R)-5,10-methylene-5,6,7,8-tetrahydrofolate + 3-methyl-2-oxobutanoate + H2O = 2-dehydropantoate + (6S)-5,6,7,8-tetrahydrofolate</text>
        <dbReference type="Rhea" id="RHEA:11824"/>
        <dbReference type="ChEBI" id="CHEBI:11561"/>
        <dbReference type="ChEBI" id="CHEBI:11851"/>
        <dbReference type="ChEBI" id="CHEBI:15377"/>
        <dbReference type="ChEBI" id="CHEBI:15636"/>
        <dbReference type="ChEBI" id="CHEBI:57453"/>
        <dbReference type="EC" id="2.1.2.11"/>
    </reaction>
</comment>
<dbReference type="InterPro" id="IPR040442">
    <property type="entry name" value="Pyrv_kinase-like_dom_sf"/>
</dbReference>
<dbReference type="AlphaFoldDB" id="A0A1H0CBI2"/>
<comment type="subunit">
    <text evidence="3 7">Homodecamer; pentamer of dimers.</text>
</comment>
<keyword evidence="11" id="KW-0489">Methyltransferase</keyword>
<dbReference type="PANTHER" id="PTHR20881:SF0">
    <property type="entry name" value="3-METHYL-2-OXOBUTANOATE HYDROXYMETHYLTRANSFERASE"/>
    <property type="match status" value="1"/>
</dbReference>
<comment type="similarity">
    <text evidence="2 7">Belongs to the PanB family.</text>
</comment>
<feature type="binding site" evidence="7 10">
    <location>
        <position position="159"/>
    </location>
    <ligand>
        <name>Mg(2+)</name>
        <dbReference type="ChEBI" id="CHEBI:18420"/>
    </ligand>
</feature>
<dbReference type="NCBIfam" id="NF001452">
    <property type="entry name" value="PRK00311.1"/>
    <property type="match status" value="1"/>
</dbReference>
<dbReference type="GO" id="GO:0008168">
    <property type="term" value="F:methyltransferase activity"/>
    <property type="evidence" value="ECO:0007669"/>
    <property type="project" value="UniProtKB-KW"/>
</dbReference>
<evidence type="ECO:0000256" key="3">
    <source>
        <dbReference type="ARBA" id="ARBA00011424"/>
    </source>
</evidence>
<feature type="binding site" evidence="7 10">
    <location>
        <position position="128"/>
    </location>
    <ligand>
        <name>Mg(2+)</name>
        <dbReference type="ChEBI" id="CHEBI:18420"/>
    </ligand>
</feature>
<keyword evidence="5 7" id="KW-0808">Transferase</keyword>
<comment type="function">
    <text evidence="6 7">Catalyzes the reversible reaction in which hydroxymethyl group from 5,10-methylenetetrahydrofolate is transferred onto alpha-ketoisovalerate to form ketopantoate.</text>
</comment>
<evidence type="ECO:0000256" key="6">
    <source>
        <dbReference type="ARBA" id="ARBA00056497"/>
    </source>
</evidence>
<dbReference type="UniPathway" id="UPA00028">
    <property type="reaction ID" value="UER00003"/>
</dbReference>
<dbReference type="CDD" id="cd06557">
    <property type="entry name" value="KPHMT-like"/>
    <property type="match status" value="1"/>
</dbReference>
<feature type="binding site" evidence="7 9">
    <location>
        <position position="157"/>
    </location>
    <ligand>
        <name>3-methyl-2-oxobutanoate</name>
        <dbReference type="ChEBI" id="CHEBI:11851"/>
    </ligand>
</feature>
<dbReference type="PIRSF" id="PIRSF000388">
    <property type="entry name" value="Pantoate_hydroxy_MeTrfase"/>
    <property type="match status" value="1"/>
</dbReference>
<evidence type="ECO:0000256" key="7">
    <source>
        <dbReference type="HAMAP-Rule" id="MF_00156"/>
    </source>
</evidence>
<keyword evidence="4 7" id="KW-0566">Pantothenate biosynthesis</keyword>
<dbReference type="GO" id="GO:0032259">
    <property type="term" value="P:methylation"/>
    <property type="evidence" value="ECO:0007669"/>
    <property type="project" value="UniProtKB-KW"/>
</dbReference>
<dbReference type="GO" id="GO:0000287">
    <property type="term" value="F:magnesium ion binding"/>
    <property type="evidence" value="ECO:0007669"/>
    <property type="project" value="TreeGrafter"/>
</dbReference>
<protein>
    <recommendedName>
        <fullName evidence="7">3-methyl-2-oxobutanoate hydroxymethyltransferase</fullName>
        <ecNumber evidence="7">2.1.2.11</ecNumber>
    </recommendedName>
    <alternativeName>
        <fullName evidence="7">Ketopantoate hydroxymethyltransferase</fullName>
        <shortName evidence="7">KPHMT</shortName>
    </alternativeName>
</protein>
<evidence type="ECO:0000256" key="5">
    <source>
        <dbReference type="ARBA" id="ARBA00022679"/>
    </source>
</evidence>
<evidence type="ECO:0000256" key="1">
    <source>
        <dbReference type="ARBA" id="ARBA00005033"/>
    </source>
</evidence>
<evidence type="ECO:0000256" key="2">
    <source>
        <dbReference type="ARBA" id="ARBA00008676"/>
    </source>
</evidence>
<sequence>MSTSASSHPVGEPSATADTAADTAAGAVAAAASAADAPASQLSQVKKVRVHHLVGAKERGEKLTMLTAYDAVTARILDAAGTDMLLVGDSLGNVMLGYDSTMPVTLDEMVVATRSVASAATRALVVADLPFGTYEAGPEQALASAARLMRVGANAVKLEGGRPRAQTVKLLSDAGIPVVGHLGFTPQSVNKLGGFRVQGRGEDAQEALLADAVALADAGAVAIVLEMVPAPVASRITQAVPVPTIGIGAGAGCDGQVLVWTDMAGMTDWTPRFVRRFGQVGQALHQAAQDYNAAVQDGSFPGPAESFEA</sequence>
<proteinExistence type="inferred from homology"/>
<reference evidence="12" key="1">
    <citation type="submission" date="2016-10" db="EMBL/GenBank/DDBJ databases">
        <authorList>
            <person name="Varghese N."/>
            <person name="Submissions S."/>
        </authorList>
    </citation>
    <scope>NUCLEOTIDE SEQUENCE [LARGE SCALE GENOMIC DNA]</scope>
    <source>
        <strain evidence="12">DSM 27982</strain>
    </source>
</reference>
<organism evidence="11 12">
    <name type="scientific">Actinomyces ruminicola</name>
    <dbReference type="NCBI Taxonomy" id="332524"/>
    <lineage>
        <taxon>Bacteria</taxon>
        <taxon>Bacillati</taxon>
        <taxon>Actinomycetota</taxon>
        <taxon>Actinomycetes</taxon>
        <taxon>Actinomycetales</taxon>
        <taxon>Actinomycetaceae</taxon>
        <taxon>Actinomyces</taxon>
    </lineage>
</organism>
<dbReference type="GO" id="GO:0005737">
    <property type="term" value="C:cytoplasm"/>
    <property type="evidence" value="ECO:0007669"/>
    <property type="project" value="UniProtKB-SubCell"/>
</dbReference>
<keyword evidence="7 10" id="KW-0460">Magnesium</keyword>
<dbReference type="FunFam" id="3.20.20.60:FF:000003">
    <property type="entry name" value="3-methyl-2-oxobutanoate hydroxymethyltransferase"/>
    <property type="match status" value="1"/>
</dbReference>
<dbReference type="SUPFAM" id="SSF51621">
    <property type="entry name" value="Phosphoenolpyruvate/pyruvate domain"/>
    <property type="match status" value="1"/>
</dbReference>
<dbReference type="HAMAP" id="MF_00156">
    <property type="entry name" value="PanB"/>
    <property type="match status" value="1"/>
</dbReference>
<dbReference type="GO" id="GO:0015940">
    <property type="term" value="P:pantothenate biosynthetic process"/>
    <property type="evidence" value="ECO:0007669"/>
    <property type="project" value="UniProtKB-UniRule"/>
</dbReference>
<dbReference type="Proteomes" id="UP000198541">
    <property type="component" value="Unassembled WGS sequence"/>
</dbReference>
<dbReference type="PANTHER" id="PTHR20881">
    <property type="entry name" value="3-METHYL-2-OXOBUTANOATE HYDROXYMETHYLTRANSFERASE"/>
    <property type="match status" value="1"/>
</dbReference>
<evidence type="ECO:0000256" key="10">
    <source>
        <dbReference type="PIRSR" id="PIRSR000388-3"/>
    </source>
</evidence>
<dbReference type="InterPro" id="IPR003700">
    <property type="entry name" value="Pantoate_hydroxy_MeTrfase"/>
</dbReference>
<feature type="binding site" evidence="7 10">
    <location>
        <position position="89"/>
    </location>
    <ligand>
        <name>Mg(2+)</name>
        <dbReference type="ChEBI" id="CHEBI:18420"/>
    </ligand>
</feature>
<keyword evidence="12" id="KW-1185">Reference proteome</keyword>
<feature type="binding site" evidence="7 9">
    <location>
        <position position="128"/>
    </location>
    <ligand>
        <name>3-methyl-2-oxobutanoate</name>
        <dbReference type="ChEBI" id="CHEBI:11851"/>
    </ligand>
</feature>
<dbReference type="GO" id="GO:0003864">
    <property type="term" value="F:3-methyl-2-oxobutanoate hydroxymethyltransferase activity"/>
    <property type="evidence" value="ECO:0007669"/>
    <property type="project" value="UniProtKB-UniRule"/>
</dbReference>
<dbReference type="EMBL" id="FNIM01000006">
    <property type="protein sequence ID" value="SDN55173.1"/>
    <property type="molecule type" value="Genomic_DNA"/>
</dbReference>